<feature type="compositionally biased region" description="Polar residues" evidence="1">
    <location>
        <begin position="86"/>
        <end position="101"/>
    </location>
</feature>
<sequence length="133" mass="14245">MASGGGDQSDFISIQGNGAQYSNAAGPSDFSRGGGGGWRGNRGSGPYRGRGGGGGGRGNNWQGGQSWRGNYQQPRGQQWHRGRGASWQQSRGNHGSSYNEQRASEEFDVTQYYSPAMVQNPWAALERERTATA</sequence>
<evidence type="ECO:0000313" key="3">
    <source>
        <dbReference type="WBParaSite" id="PSAMB.scaffold1853size27252.g15261.t1"/>
    </source>
</evidence>
<dbReference type="Proteomes" id="UP000887566">
    <property type="component" value="Unplaced"/>
</dbReference>
<dbReference type="AlphaFoldDB" id="A0A914VEG5"/>
<feature type="compositionally biased region" description="Gly residues" evidence="1">
    <location>
        <begin position="32"/>
        <end position="58"/>
    </location>
</feature>
<feature type="compositionally biased region" description="Polar residues" evidence="1">
    <location>
        <begin position="65"/>
        <end position="76"/>
    </location>
</feature>
<feature type="region of interest" description="Disordered" evidence="1">
    <location>
        <begin position="1"/>
        <end position="106"/>
    </location>
</feature>
<accession>A0A914VEG5</accession>
<proteinExistence type="predicted"/>
<dbReference type="WBParaSite" id="PSAMB.scaffold1853size27252.g15261.t1">
    <property type="protein sequence ID" value="PSAMB.scaffold1853size27252.g15261.t1"/>
    <property type="gene ID" value="PSAMB.scaffold1853size27252.g15261"/>
</dbReference>
<name>A0A914VEG5_9BILA</name>
<evidence type="ECO:0000256" key="1">
    <source>
        <dbReference type="SAM" id="MobiDB-lite"/>
    </source>
</evidence>
<protein>
    <submittedName>
        <fullName evidence="3">Uncharacterized protein</fullName>
    </submittedName>
</protein>
<keyword evidence="2" id="KW-1185">Reference proteome</keyword>
<evidence type="ECO:0000313" key="2">
    <source>
        <dbReference type="Proteomes" id="UP000887566"/>
    </source>
</evidence>
<feature type="compositionally biased region" description="Polar residues" evidence="1">
    <location>
        <begin position="10"/>
        <end position="25"/>
    </location>
</feature>
<organism evidence="2 3">
    <name type="scientific">Plectus sambesii</name>
    <dbReference type="NCBI Taxonomy" id="2011161"/>
    <lineage>
        <taxon>Eukaryota</taxon>
        <taxon>Metazoa</taxon>
        <taxon>Ecdysozoa</taxon>
        <taxon>Nematoda</taxon>
        <taxon>Chromadorea</taxon>
        <taxon>Plectida</taxon>
        <taxon>Plectina</taxon>
        <taxon>Plectoidea</taxon>
        <taxon>Plectidae</taxon>
        <taxon>Plectus</taxon>
    </lineage>
</organism>
<reference evidence="3" key="1">
    <citation type="submission" date="2022-11" db="UniProtKB">
        <authorList>
            <consortium name="WormBaseParasite"/>
        </authorList>
    </citation>
    <scope>IDENTIFICATION</scope>
</reference>